<evidence type="ECO:0000313" key="5">
    <source>
        <dbReference type="EMBL" id="BDV43593.1"/>
    </source>
</evidence>
<reference evidence="5 6" key="1">
    <citation type="submission" date="2022-12" db="EMBL/GenBank/DDBJ databases">
        <title>Polyphasic characterization of Geotalea uranireducens NIT-SL11 newly isolated from a complex of sewage sludge and microbially reduced graphene oxide.</title>
        <authorList>
            <person name="Xie L."/>
            <person name="Yoshida N."/>
            <person name="Meng L."/>
        </authorList>
    </citation>
    <scope>NUCLEOTIDE SEQUENCE [LARGE SCALE GENOMIC DNA]</scope>
    <source>
        <strain evidence="5 6">NIT-SL11</strain>
    </source>
</reference>
<dbReference type="PROSITE" id="PS50995">
    <property type="entry name" value="HTH_MARR_2"/>
    <property type="match status" value="1"/>
</dbReference>
<dbReference type="InterPro" id="IPR039422">
    <property type="entry name" value="MarR/SlyA-like"/>
</dbReference>
<dbReference type="EMBL" id="AP027151">
    <property type="protein sequence ID" value="BDV43593.1"/>
    <property type="molecule type" value="Genomic_DNA"/>
</dbReference>
<dbReference type="RefSeq" id="WP_281999720.1">
    <property type="nucleotide sequence ID" value="NZ_AP027151.1"/>
</dbReference>
<name>A0ABN6VTA4_9BACT</name>
<keyword evidence="2" id="KW-0238">DNA-binding</keyword>
<gene>
    <name evidence="5" type="ORF">GURASL_25160</name>
</gene>
<evidence type="ECO:0000259" key="4">
    <source>
        <dbReference type="PROSITE" id="PS50995"/>
    </source>
</evidence>
<keyword evidence="6" id="KW-1185">Reference proteome</keyword>
<sequence length="148" mass="16577">MRSSSGYNLEQSLGHLTSRFSRLLLRRISAAFAQHDFPITADQYAFLVQLWAHDGLPQGVLAEKTSRDKTTMARLAAGLEELGLIVRQQGPDDARERLIFLSEQGKALMAEATGLVQEILTVAQQGIEPAQLEICREVLRRAYRNLQQ</sequence>
<accession>A0ABN6VTA4</accession>
<dbReference type="PANTHER" id="PTHR33164">
    <property type="entry name" value="TRANSCRIPTIONAL REGULATOR, MARR FAMILY"/>
    <property type="match status" value="1"/>
</dbReference>
<organism evidence="5 6">
    <name type="scientific">Geotalea uraniireducens</name>
    <dbReference type="NCBI Taxonomy" id="351604"/>
    <lineage>
        <taxon>Bacteria</taxon>
        <taxon>Pseudomonadati</taxon>
        <taxon>Thermodesulfobacteriota</taxon>
        <taxon>Desulfuromonadia</taxon>
        <taxon>Geobacterales</taxon>
        <taxon>Geobacteraceae</taxon>
        <taxon>Geotalea</taxon>
    </lineage>
</organism>
<proteinExistence type="predicted"/>
<evidence type="ECO:0000256" key="1">
    <source>
        <dbReference type="ARBA" id="ARBA00023015"/>
    </source>
</evidence>
<evidence type="ECO:0000256" key="2">
    <source>
        <dbReference type="ARBA" id="ARBA00023125"/>
    </source>
</evidence>
<dbReference type="PANTHER" id="PTHR33164:SF64">
    <property type="entry name" value="TRANSCRIPTIONAL REGULATOR SLYA"/>
    <property type="match status" value="1"/>
</dbReference>
<dbReference type="InterPro" id="IPR036388">
    <property type="entry name" value="WH-like_DNA-bd_sf"/>
</dbReference>
<keyword evidence="3" id="KW-0804">Transcription</keyword>
<keyword evidence="1" id="KW-0805">Transcription regulation</keyword>
<dbReference type="SUPFAM" id="SSF46785">
    <property type="entry name" value="Winged helix' DNA-binding domain"/>
    <property type="match status" value="1"/>
</dbReference>
<evidence type="ECO:0000313" key="6">
    <source>
        <dbReference type="Proteomes" id="UP001317705"/>
    </source>
</evidence>
<dbReference type="Pfam" id="PF01047">
    <property type="entry name" value="MarR"/>
    <property type="match status" value="1"/>
</dbReference>
<dbReference type="Proteomes" id="UP001317705">
    <property type="component" value="Chromosome"/>
</dbReference>
<dbReference type="Gene3D" id="1.10.10.10">
    <property type="entry name" value="Winged helix-like DNA-binding domain superfamily/Winged helix DNA-binding domain"/>
    <property type="match status" value="1"/>
</dbReference>
<dbReference type="InterPro" id="IPR000835">
    <property type="entry name" value="HTH_MarR-typ"/>
</dbReference>
<dbReference type="InterPro" id="IPR036390">
    <property type="entry name" value="WH_DNA-bd_sf"/>
</dbReference>
<dbReference type="SMART" id="SM00347">
    <property type="entry name" value="HTH_MARR"/>
    <property type="match status" value="1"/>
</dbReference>
<protein>
    <recommendedName>
        <fullName evidence="4">HTH marR-type domain-containing protein</fullName>
    </recommendedName>
</protein>
<evidence type="ECO:0000256" key="3">
    <source>
        <dbReference type="ARBA" id="ARBA00023163"/>
    </source>
</evidence>
<feature type="domain" description="HTH marR-type" evidence="4">
    <location>
        <begin position="10"/>
        <end position="144"/>
    </location>
</feature>